<reference evidence="3" key="2">
    <citation type="submission" date="2025-08" db="UniProtKB">
        <authorList>
            <consortium name="RefSeq"/>
        </authorList>
    </citation>
    <scope>IDENTIFICATION</scope>
</reference>
<dbReference type="PANTHER" id="PTHR47481:SF10">
    <property type="entry name" value="COPIA-LIKE POLYPROTEIN_RETROTRANSPOSON"/>
    <property type="match status" value="1"/>
</dbReference>
<name>A0ABM3BU33_GOSHI</name>
<accession>A0ABM3BU33</accession>
<dbReference type="RefSeq" id="XP_040970564.1">
    <property type="nucleotide sequence ID" value="XM_041114630.1"/>
</dbReference>
<evidence type="ECO:0000313" key="2">
    <source>
        <dbReference type="Proteomes" id="UP000818029"/>
    </source>
</evidence>
<protein>
    <recommendedName>
        <fullName evidence="4">Retrotransposon gag domain-containing protein</fullName>
    </recommendedName>
</protein>
<proteinExistence type="predicted"/>
<dbReference type="Pfam" id="PF14223">
    <property type="entry name" value="Retrotran_gag_2"/>
    <property type="match status" value="1"/>
</dbReference>
<dbReference type="PANTHER" id="PTHR47481">
    <property type="match status" value="1"/>
</dbReference>
<gene>
    <name evidence="3" type="primary">LOC121229721</name>
</gene>
<keyword evidence="2" id="KW-1185">Reference proteome</keyword>
<organism evidence="2 3">
    <name type="scientific">Gossypium hirsutum</name>
    <name type="common">Upland cotton</name>
    <name type="synonym">Gossypium mexicanum</name>
    <dbReference type="NCBI Taxonomy" id="3635"/>
    <lineage>
        <taxon>Eukaryota</taxon>
        <taxon>Viridiplantae</taxon>
        <taxon>Streptophyta</taxon>
        <taxon>Embryophyta</taxon>
        <taxon>Tracheophyta</taxon>
        <taxon>Spermatophyta</taxon>
        <taxon>Magnoliopsida</taxon>
        <taxon>eudicotyledons</taxon>
        <taxon>Gunneridae</taxon>
        <taxon>Pentapetalae</taxon>
        <taxon>rosids</taxon>
        <taxon>malvids</taxon>
        <taxon>Malvales</taxon>
        <taxon>Malvaceae</taxon>
        <taxon>Malvoideae</taxon>
        <taxon>Gossypium</taxon>
    </lineage>
</organism>
<reference evidence="2" key="1">
    <citation type="journal article" date="2020" name="Nat. Genet.">
        <title>Genomic diversifications of five Gossypium allopolyploid species and their impact on cotton improvement.</title>
        <authorList>
            <person name="Chen Z.J."/>
            <person name="Sreedasyam A."/>
            <person name="Ando A."/>
            <person name="Song Q."/>
            <person name="De Santiago L.M."/>
            <person name="Hulse-Kemp A.M."/>
            <person name="Ding M."/>
            <person name="Ye W."/>
            <person name="Kirkbride R.C."/>
            <person name="Jenkins J."/>
            <person name="Plott C."/>
            <person name="Lovell J."/>
            <person name="Lin Y.M."/>
            <person name="Vaughn R."/>
            <person name="Liu B."/>
            <person name="Simpson S."/>
            <person name="Scheffler B.E."/>
            <person name="Wen L."/>
            <person name="Saski C.A."/>
            <person name="Grover C.E."/>
            <person name="Hu G."/>
            <person name="Conover J.L."/>
            <person name="Carlson J.W."/>
            <person name="Shu S."/>
            <person name="Boston L.B."/>
            <person name="Williams M."/>
            <person name="Peterson D.G."/>
            <person name="McGee K."/>
            <person name="Jones D.C."/>
            <person name="Wendel J.F."/>
            <person name="Stelly D.M."/>
            <person name="Grimwood J."/>
            <person name="Schmutz J."/>
        </authorList>
    </citation>
    <scope>NUCLEOTIDE SEQUENCE [LARGE SCALE GENOMIC DNA]</scope>
    <source>
        <strain evidence="2">cv. TM-1</strain>
    </source>
</reference>
<dbReference type="GeneID" id="121229721"/>
<dbReference type="Proteomes" id="UP000818029">
    <property type="component" value="Chromosome A01"/>
</dbReference>
<sequence length="302" mass="32207">MMASSLFAADTSAKQSHLRHELHSLKKGSLSIRAYVDKIKSLCALLAASDSPISEAERTAVLLTGLSSEFDAIVSTASLSSTPLPFQRLVDTLLECEARQMRSVSDVLVAANFVDGSSPPVVDVASRGGRPPVRGRGRGFRSRIQCQICARYGHLAQCCYYRYHRDEPSQTVAPMVFQGGRASVPTVDAWLGTNRSGYGRGQTWMLPGQNLGVSATEAPVHYFRSNVGVISPLGPHAFVAPGNRFSTPGLHAVDNGAGRISPYYMGQHSGVDHAYSARAPGPHGVETGSGPSGSVRPRLSDE</sequence>
<evidence type="ECO:0000256" key="1">
    <source>
        <dbReference type="SAM" id="MobiDB-lite"/>
    </source>
</evidence>
<evidence type="ECO:0008006" key="4">
    <source>
        <dbReference type="Google" id="ProtNLM"/>
    </source>
</evidence>
<evidence type="ECO:0000313" key="3">
    <source>
        <dbReference type="RefSeq" id="XP_040970564.1"/>
    </source>
</evidence>
<feature type="region of interest" description="Disordered" evidence="1">
    <location>
        <begin position="274"/>
        <end position="302"/>
    </location>
</feature>